<dbReference type="Gene3D" id="1.25.40.720">
    <property type="entry name" value="Telomere length regulation protein 2, C-terminal domain"/>
    <property type="match status" value="2"/>
</dbReference>
<dbReference type="Pfam" id="PF01417">
    <property type="entry name" value="ENTH"/>
    <property type="match status" value="1"/>
</dbReference>
<evidence type="ECO:0000256" key="1">
    <source>
        <dbReference type="ARBA" id="ARBA00006133"/>
    </source>
</evidence>
<comment type="similarity">
    <text evidence="1">Belongs to the TEL2 family.</text>
</comment>
<dbReference type="InterPro" id="IPR038528">
    <property type="entry name" value="TEL2_C_sf"/>
</dbReference>
<dbReference type="InterPro" id="IPR013809">
    <property type="entry name" value="ENTH"/>
</dbReference>
<evidence type="ECO:0000313" key="4">
    <source>
        <dbReference type="Proteomes" id="UP001152799"/>
    </source>
</evidence>
<feature type="domain" description="ENTH" evidence="2">
    <location>
        <begin position="19"/>
        <end position="152"/>
    </location>
</feature>
<dbReference type="GO" id="GO:0005829">
    <property type="term" value="C:cytosol"/>
    <property type="evidence" value="ECO:0007669"/>
    <property type="project" value="TreeGrafter"/>
</dbReference>
<dbReference type="InterPro" id="IPR051970">
    <property type="entry name" value="TEL2_Regulation"/>
</dbReference>
<dbReference type="FunFam" id="1.25.40.90:FF:000006">
    <property type="entry name" value="Clathrin interactor 1"/>
    <property type="match status" value="1"/>
</dbReference>
<proteinExistence type="inferred from homology"/>
<dbReference type="CDD" id="cd16989">
    <property type="entry name" value="ENTH_EpsinR"/>
    <property type="match status" value="1"/>
</dbReference>
<reference evidence="3" key="1">
    <citation type="submission" date="2022-01" db="EMBL/GenBank/DDBJ databases">
        <authorList>
            <person name="King R."/>
        </authorList>
    </citation>
    <scope>NUCLEOTIDE SEQUENCE</scope>
</reference>
<dbReference type="GO" id="GO:0051879">
    <property type="term" value="F:Hsp90 protein binding"/>
    <property type="evidence" value="ECO:0007669"/>
    <property type="project" value="TreeGrafter"/>
</dbReference>
<evidence type="ECO:0000259" key="2">
    <source>
        <dbReference type="PROSITE" id="PS50942"/>
    </source>
</evidence>
<dbReference type="EMBL" id="OU892290">
    <property type="protein sequence ID" value="CAG9763745.1"/>
    <property type="molecule type" value="Genomic_DNA"/>
</dbReference>
<dbReference type="Proteomes" id="UP001152799">
    <property type="component" value="Chromosome 14"/>
</dbReference>
<keyword evidence="4" id="KW-1185">Reference proteome</keyword>
<organism evidence="3 4">
    <name type="scientific">Ceutorhynchus assimilis</name>
    <name type="common">cabbage seed weevil</name>
    <dbReference type="NCBI Taxonomy" id="467358"/>
    <lineage>
        <taxon>Eukaryota</taxon>
        <taxon>Metazoa</taxon>
        <taxon>Ecdysozoa</taxon>
        <taxon>Arthropoda</taxon>
        <taxon>Hexapoda</taxon>
        <taxon>Insecta</taxon>
        <taxon>Pterygota</taxon>
        <taxon>Neoptera</taxon>
        <taxon>Endopterygota</taxon>
        <taxon>Coleoptera</taxon>
        <taxon>Polyphaga</taxon>
        <taxon>Cucujiformia</taxon>
        <taxon>Curculionidae</taxon>
        <taxon>Ceutorhynchinae</taxon>
        <taxon>Ceutorhynchus</taxon>
    </lineage>
</organism>
<dbReference type="Gene3D" id="1.25.40.90">
    <property type="match status" value="1"/>
</dbReference>
<dbReference type="OrthoDB" id="4033880at2759"/>
<dbReference type="AlphaFoldDB" id="A0A9N9MNA9"/>
<dbReference type="InterPro" id="IPR019337">
    <property type="entry name" value="Telomere_length_regulation_dom"/>
</dbReference>
<name>A0A9N9MNA9_9CUCU</name>
<protein>
    <recommendedName>
        <fullName evidence="2">ENTH domain-containing protein</fullName>
    </recommendedName>
</protein>
<dbReference type="GO" id="GO:0042162">
    <property type="term" value="F:telomeric DNA binding"/>
    <property type="evidence" value="ECO:0007669"/>
    <property type="project" value="TreeGrafter"/>
</dbReference>
<accession>A0A9N9MNA9</accession>
<dbReference type="PROSITE" id="PS50942">
    <property type="entry name" value="ENTH"/>
    <property type="match status" value="1"/>
</dbReference>
<dbReference type="InterPro" id="IPR008942">
    <property type="entry name" value="ENTH_VHS"/>
</dbReference>
<evidence type="ECO:0000313" key="3">
    <source>
        <dbReference type="EMBL" id="CAG9763745.1"/>
    </source>
</evidence>
<gene>
    <name evidence="3" type="ORF">CEUTPL_LOCUS4403</name>
</gene>
<dbReference type="PANTHER" id="PTHR15830">
    <property type="entry name" value="TELOMERE LENGTH REGULATION PROTEIN TEL2 FAMILY MEMBER"/>
    <property type="match status" value="1"/>
</dbReference>
<dbReference type="Pfam" id="PF10193">
    <property type="entry name" value="Telomere_reg-2"/>
    <property type="match status" value="1"/>
</dbReference>
<dbReference type="GO" id="GO:0051083">
    <property type="term" value="P:'de novo' cotranslational protein folding"/>
    <property type="evidence" value="ECO:0007669"/>
    <property type="project" value="TreeGrafter"/>
</dbReference>
<sequence>MESLFSMWKVREIADKVTNVVMNYTEIEAKVRQATNDEAWGPTGTLMQELAHATFTHELFPELMSMLWKRMLNDNKQHWRRTYKALLVLNYLIKNGSERVVRSSKKHLCDLRSLENFTAMDDNGKDQGLNIRHKVKELIDFIQDNDRLLEERKKAKRNKNKYVGMSSDSDMAGIDFGSTSKKMDDKQFSKNNSAETNWDKNFNKKNKSIEEDVGYVNSSNDNLPRVITNSSHTDKDDEKVNLTFNASPNTIQKPLIEIDSADCVRDSIQNPLPKLPDDLFEDFNPRAGEILEIVDNELSSKGADDFGNFNSALLGTKLSQSNLLISSSTSQNISSTSGNLIGEFSRPPAIMPFIENSGNDLLGDFSNLNLQHAEHAKNNNILNQEGLLDNFDDGQTTKKVTLQKSLEEFTVTAIDKLKKIGKITSQEDIDKILQYLDDLLKNYPQILNIQKLQGSEEVSYKHLAENSFSTLIEVIVVDLFDSNFPFRDGKIYKSIRNIFSIEDSDFFEAILEVLVKNIRNKKNTQGANVAGCLQVLFESDALFAYIVANCYLITESNDIIFDNWSGMVNIIISLPTRVANKLERNAPIFLSNKQFSNLLFYNFLKVIEFLASEVYADSKAQNNIHFDKLAIFLSNIIIHFNEKTNCDGIIDFVNILALITNKPSQKLYLYQGILQEVFQILNTTAIDILAKICLTRINPKQYLITNLLSKKLIENPNWQYILCTKLSFTEFIEANHENFVTNLILYLGKASHTELVKFLMNLVSVWANKSSIKRTGVEHQLLICKFIVCAVNCLKEIGLTDYEKSKIEKNVHRGIQMHLEIAIEPIRYLGMKIGEILTKLLENQSLEFNYEKTSADTKVIIAQLDYFMNLDLVQLYKQKCDFDDIETFIVKLHNKSEKQYIAPERKFRIKHQHNEIVISEYVKPKNDIIIIDNTFELDSDDEFEPYDTDTDNEVKILSKQPPAYLRDVITILVEDSDDVDAFTLCLENCEKLIIQQLPENDVEIGLEILTILIALNMKFYMENFDKLIFESCVAITCVYPAVYADYLCKEIHAEAGKYSLRQKILMLDILRQGSITLSSLTKPVNEIKKTNKKDVNSHQEIIKKRLESKTRYFHKHKIVKYEQRNKFADVAGYFFFPLMYNHNQHKLSSENDLILSIHFIETLAIIIQSAENCPIALKMAKEALYFSRFLRYHKDIEVRIAILHLIVAAVLAVPQSILVNDFMNELFELQLWLADLTKGEPNTECRNLALCTLGFIEKLLIVDLESLK</sequence>
<dbReference type="PANTHER" id="PTHR15830:SF10">
    <property type="entry name" value="TELOMERE LENGTH REGULATION PROTEIN TEL2 HOMOLOG"/>
    <property type="match status" value="1"/>
</dbReference>
<dbReference type="SUPFAM" id="SSF48464">
    <property type="entry name" value="ENTH/VHS domain"/>
    <property type="match status" value="1"/>
</dbReference>
<dbReference type="SMART" id="SM00273">
    <property type="entry name" value="ENTH"/>
    <property type="match status" value="1"/>
</dbReference>